<dbReference type="GO" id="GO:0008270">
    <property type="term" value="F:zinc ion binding"/>
    <property type="evidence" value="ECO:0007669"/>
    <property type="project" value="UniProtKB-UniRule"/>
</dbReference>
<gene>
    <name evidence="9" type="primary">cysS</name>
    <name evidence="11" type="ORF">A2785_01375</name>
</gene>
<reference evidence="11 12" key="1">
    <citation type="journal article" date="2016" name="Nat. Commun.">
        <title>Thousands of microbial genomes shed light on interconnected biogeochemical processes in an aquifer system.</title>
        <authorList>
            <person name="Anantharaman K."/>
            <person name="Brown C.T."/>
            <person name="Hug L.A."/>
            <person name="Sharon I."/>
            <person name="Castelle C.J."/>
            <person name="Probst A.J."/>
            <person name="Thomas B.C."/>
            <person name="Singh A."/>
            <person name="Wilkins M.J."/>
            <person name="Karaoz U."/>
            <person name="Brodie E.L."/>
            <person name="Williams K.H."/>
            <person name="Hubbard S.S."/>
            <person name="Banfield J.F."/>
        </authorList>
    </citation>
    <scope>NUCLEOTIDE SEQUENCE [LARGE SCALE GENOMIC DNA]</scope>
</reference>
<dbReference type="EMBL" id="MHCI01000018">
    <property type="protein sequence ID" value="OGY16224.1"/>
    <property type="molecule type" value="Genomic_DNA"/>
</dbReference>
<dbReference type="CDD" id="cd00672">
    <property type="entry name" value="CysRS_core"/>
    <property type="match status" value="1"/>
</dbReference>
<evidence type="ECO:0000256" key="7">
    <source>
        <dbReference type="ARBA" id="ARBA00022917"/>
    </source>
</evidence>
<dbReference type="Gene3D" id="3.40.50.620">
    <property type="entry name" value="HUPs"/>
    <property type="match status" value="1"/>
</dbReference>
<comment type="subunit">
    <text evidence="1 9">Monomer.</text>
</comment>
<feature type="binding site" evidence="9">
    <location>
        <position position="255"/>
    </location>
    <ligand>
        <name>Zn(2+)</name>
        <dbReference type="ChEBI" id="CHEBI:29105"/>
    </ligand>
</feature>
<dbReference type="InterPro" id="IPR014729">
    <property type="entry name" value="Rossmann-like_a/b/a_fold"/>
</dbReference>
<evidence type="ECO:0000313" key="11">
    <source>
        <dbReference type="EMBL" id="OGY16224.1"/>
    </source>
</evidence>
<dbReference type="GO" id="GO:0005524">
    <property type="term" value="F:ATP binding"/>
    <property type="evidence" value="ECO:0007669"/>
    <property type="project" value="UniProtKB-UniRule"/>
</dbReference>
<keyword evidence="2 9" id="KW-0436">Ligase</keyword>
<keyword evidence="4 9" id="KW-0547">Nucleotide-binding</keyword>
<accession>A0A1G1VLK2</accession>
<keyword evidence="5 9" id="KW-0862">Zinc</keyword>
<feature type="binding site" evidence="9">
    <location>
        <position position="226"/>
    </location>
    <ligand>
        <name>Zn(2+)</name>
        <dbReference type="ChEBI" id="CHEBI:29105"/>
    </ligand>
</feature>
<dbReference type="Pfam" id="PF01406">
    <property type="entry name" value="tRNA-synt_1e"/>
    <property type="match status" value="1"/>
</dbReference>
<feature type="domain" description="tRNA synthetases class I catalytic" evidence="10">
    <location>
        <begin position="14"/>
        <end position="331"/>
    </location>
</feature>
<feature type="binding site" evidence="9">
    <location>
        <position position="287"/>
    </location>
    <ligand>
        <name>ATP</name>
        <dbReference type="ChEBI" id="CHEBI:30616"/>
    </ligand>
</feature>
<dbReference type="PRINTS" id="PR00983">
    <property type="entry name" value="TRNASYNTHCYS"/>
</dbReference>
<dbReference type="SUPFAM" id="SSF52374">
    <property type="entry name" value="Nucleotidylyl transferase"/>
    <property type="match status" value="1"/>
</dbReference>
<comment type="caution">
    <text evidence="11">The sequence shown here is derived from an EMBL/GenBank/DDBJ whole genome shotgun (WGS) entry which is preliminary data.</text>
</comment>
<dbReference type="SUPFAM" id="SSF47323">
    <property type="entry name" value="Anticodon-binding domain of a subclass of class I aminoacyl-tRNA synthetases"/>
    <property type="match status" value="1"/>
</dbReference>
<proteinExistence type="inferred from homology"/>
<sequence>MKIYNSLSRKIEEFQPIVPTKVGVYTCGPTVYDYLTIGNWRTYTLGDLLVRTLTFFGYQVTYVMNITDVGHLTGDNLGDADMGDDRMENSAKREGKTAWEVAAFYTNDFLESFSKLNLTQPERFSKATDHIQEQIDLVQAIEKRGFVYRIDDGVYFDTAAYEAVGNRYGELSTLDAIKEGARVQPNPRKKNPRDFALWKFSPERSRRDMEWPSPWGKGFPGWHIECSAMSMKYLGDQFDVHVGGEDLKSTHHPNEIAQSEAATGKKPFVKYWVHGAFLLVDGGRMGKSKGNAYTLLDVTERGFDPMALRYFYFTGHYRSPQNFTWEGLGAAANALNRLRMSVSSFRKAKERSSLSREKLGKLEEYRQRFKAALENDLSVPEALSVVWEVVKSNIPDYDKYDLLLAFDQVLGLKLNEVSEAYGLQEIDLSSLPEDIGKEIQSREDLRKQGKFAEADIVRKRLEEKGFIVEDTPGRTVVKKSVDQ</sequence>
<organism evidence="11 12">
    <name type="scientific">Candidatus Chisholmbacteria bacterium RIFCSPHIGHO2_01_FULL_49_18</name>
    <dbReference type="NCBI Taxonomy" id="1797590"/>
    <lineage>
        <taxon>Bacteria</taxon>
        <taxon>Candidatus Chisholmiibacteriota</taxon>
    </lineage>
</organism>
<dbReference type="InterPro" id="IPR024909">
    <property type="entry name" value="Cys-tRNA/MSH_ligase"/>
</dbReference>
<evidence type="ECO:0000256" key="4">
    <source>
        <dbReference type="ARBA" id="ARBA00022741"/>
    </source>
</evidence>
<evidence type="ECO:0000256" key="2">
    <source>
        <dbReference type="ARBA" id="ARBA00022598"/>
    </source>
</evidence>
<dbReference type="GO" id="GO:0006423">
    <property type="term" value="P:cysteinyl-tRNA aminoacylation"/>
    <property type="evidence" value="ECO:0007669"/>
    <property type="project" value="UniProtKB-UniRule"/>
</dbReference>
<dbReference type="Proteomes" id="UP000179069">
    <property type="component" value="Unassembled WGS sequence"/>
</dbReference>
<dbReference type="GO" id="GO:0004817">
    <property type="term" value="F:cysteine-tRNA ligase activity"/>
    <property type="evidence" value="ECO:0007669"/>
    <property type="project" value="UniProtKB-UniRule"/>
</dbReference>
<dbReference type="HAMAP" id="MF_00041">
    <property type="entry name" value="Cys_tRNA_synth"/>
    <property type="match status" value="1"/>
</dbReference>
<keyword evidence="7 9" id="KW-0648">Protein biosynthesis</keyword>
<evidence type="ECO:0000256" key="8">
    <source>
        <dbReference type="ARBA" id="ARBA00023146"/>
    </source>
</evidence>
<comment type="catalytic activity">
    <reaction evidence="9">
        <text>tRNA(Cys) + L-cysteine + ATP = L-cysteinyl-tRNA(Cys) + AMP + diphosphate</text>
        <dbReference type="Rhea" id="RHEA:17773"/>
        <dbReference type="Rhea" id="RHEA-COMP:9661"/>
        <dbReference type="Rhea" id="RHEA-COMP:9679"/>
        <dbReference type="ChEBI" id="CHEBI:30616"/>
        <dbReference type="ChEBI" id="CHEBI:33019"/>
        <dbReference type="ChEBI" id="CHEBI:35235"/>
        <dbReference type="ChEBI" id="CHEBI:78442"/>
        <dbReference type="ChEBI" id="CHEBI:78517"/>
        <dbReference type="ChEBI" id="CHEBI:456215"/>
        <dbReference type="EC" id="6.1.1.16"/>
    </reaction>
</comment>
<comment type="subcellular location">
    <subcellularLocation>
        <location evidence="9">Cytoplasm</location>
    </subcellularLocation>
</comment>
<dbReference type="PANTHER" id="PTHR10890">
    <property type="entry name" value="CYSTEINYL-TRNA SYNTHETASE"/>
    <property type="match status" value="1"/>
</dbReference>
<evidence type="ECO:0000313" key="12">
    <source>
        <dbReference type="Proteomes" id="UP000179069"/>
    </source>
</evidence>
<dbReference type="NCBIfam" id="TIGR00435">
    <property type="entry name" value="cysS"/>
    <property type="match status" value="1"/>
</dbReference>
<dbReference type="InterPro" id="IPR015803">
    <property type="entry name" value="Cys-tRNA-ligase"/>
</dbReference>
<evidence type="ECO:0000256" key="6">
    <source>
        <dbReference type="ARBA" id="ARBA00022840"/>
    </source>
</evidence>
<dbReference type="Gene3D" id="1.20.120.1910">
    <property type="entry name" value="Cysteine-tRNA ligase, C-terminal anti-codon recognition domain"/>
    <property type="match status" value="1"/>
</dbReference>
<dbReference type="InterPro" id="IPR009080">
    <property type="entry name" value="tRNAsynth_Ia_anticodon-bd"/>
</dbReference>
<evidence type="ECO:0000256" key="1">
    <source>
        <dbReference type="ARBA" id="ARBA00011245"/>
    </source>
</evidence>
<name>A0A1G1VLK2_9BACT</name>
<keyword evidence="9" id="KW-0963">Cytoplasm</keyword>
<dbReference type="GO" id="GO:0005829">
    <property type="term" value="C:cytosol"/>
    <property type="evidence" value="ECO:0007669"/>
    <property type="project" value="TreeGrafter"/>
</dbReference>
<evidence type="ECO:0000256" key="3">
    <source>
        <dbReference type="ARBA" id="ARBA00022723"/>
    </source>
</evidence>
<dbReference type="EC" id="6.1.1.16" evidence="9"/>
<evidence type="ECO:0000256" key="5">
    <source>
        <dbReference type="ARBA" id="ARBA00022833"/>
    </source>
</evidence>
<keyword evidence="3 9" id="KW-0479">Metal-binding</keyword>
<evidence type="ECO:0000256" key="9">
    <source>
        <dbReference type="HAMAP-Rule" id="MF_00041"/>
    </source>
</evidence>
<protein>
    <recommendedName>
        <fullName evidence="9">Cysteine--tRNA ligase</fullName>
        <ecNumber evidence="9">6.1.1.16</ecNumber>
    </recommendedName>
    <alternativeName>
        <fullName evidence="9">Cysteinyl-tRNA synthetase</fullName>
        <shortName evidence="9">CysRS</shortName>
    </alternativeName>
</protein>
<feature type="binding site" evidence="9">
    <location>
        <position position="251"/>
    </location>
    <ligand>
        <name>Zn(2+)</name>
        <dbReference type="ChEBI" id="CHEBI:29105"/>
    </ligand>
</feature>
<dbReference type="InterPro" id="IPR032678">
    <property type="entry name" value="tRNA-synt_1_cat_dom"/>
</dbReference>
<comment type="cofactor">
    <cofactor evidence="9">
        <name>Zn(2+)</name>
        <dbReference type="ChEBI" id="CHEBI:29105"/>
    </cofactor>
    <text evidence="9">Binds 1 zinc ion per subunit.</text>
</comment>
<feature type="binding site" evidence="9">
    <location>
        <position position="27"/>
    </location>
    <ligand>
        <name>Zn(2+)</name>
        <dbReference type="ChEBI" id="CHEBI:29105"/>
    </ligand>
</feature>
<keyword evidence="6 9" id="KW-0067">ATP-binding</keyword>
<keyword evidence="8 9" id="KW-0030">Aminoacyl-tRNA synthetase</keyword>
<evidence type="ECO:0000259" key="10">
    <source>
        <dbReference type="Pfam" id="PF01406"/>
    </source>
</evidence>
<comment type="similarity">
    <text evidence="9">Belongs to the class-I aminoacyl-tRNA synthetase family.</text>
</comment>
<feature type="short sequence motif" description="'KMSKS' region" evidence="9">
    <location>
        <begin position="284"/>
        <end position="288"/>
    </location>
</feature>
<dbReference type="PANTHER" id="PTHR10890:SF3">
    <property type="entry name" value="CYSTEINE--TRNA LIGASE, CYTOPLASMIC"/>
    <property type="match status" value="1"/>
</dbReference>
<dbReference type="AlphaFoldDB" id="A0A1G1VLK2"/>
<comment type="caution">
    <text evidence="9">Lacks conserved residue(s) required for the propagation of feature annotation.</text>
</comment>